<organism evidence="1 2">
    <name type="scientific">Aureimonas populi</name>
    <dbReference type="NCBI Taxonomy" id="1701758"/>
    <lineage>
        <taxon>Bacteria</taxon>
        <taxon>Pseudomonadati</taxon>
        <taxon>Pseudomonadota</taxon>
        <taxon>Alphaproteobacteria</taxon>
        <taxon>Hyphomicrobiales</taxon>
        <taxon>Aurantimonadaceae</taxon>
        <taxon>Aureimonas</taxon>
    </lineage>
</organism>
<comment type="caution">
    <text evidence="1">The sequence shown here is derived from an EMBL/GenBank/DDBJ whole genome shotgun (WGS) entry which is preliminary data.</text>
</comment>
<evidence type="ECO:0008006" key="3">
    <source>
        <dbReference type="Google" id="ProtNLM"/>
    </source>
</evidence>
<evidence type="ECO:0000313" key="2">
    <source>
        <dbReference type="Proteomes" id="UP001597371"/>
    </source>
</evidence>
<dbReference type="Proteomes" id="UP001597371">
    <property type="component" value="Unassembled WGS sequence"/>
</dbReference>
<gene>
    <name evidence="1" type="ORF">ACFSKQ_03580</name>
</gene>
<protein>
    <recommendedName>
        <fullName evidence="3">DUF2191 domain-containing protein</fullName>
    </recommendedName>
</protein>
<keyword evidence="2" id="KW-1185">Reference proteome</keyword>
<evidence type="ECO:0000313" key="1">
    <source>
        <dbReference type="EMBL" id="MFD2236545.1"/>
    </source>
</evidence>
<reference evidence="2" key="1">
    <citation type="journal article" date="2019" name="Int. J. Syst. Evol. Microbiol.">
        <title>The Global Catalogue of Microorganisms (GCM) 10K type strain sequencing project: providing services to taxonomists for standard genome sequencing and annotation.</title>
        <authorList>
            <consortium name="The Broad Institute Genomics Platform"/>
            <consortium name="The Broad Institute Genome Sequencing Center for Infectious Disease"/>
            <person name="Wu L."/>
            <person name="Ma J."/>
        </authorList>
    </citation>
    <scope>NUCLEOTIDE SEQUENCE [LARGE SCALE GENOMIC DNA]</scope>
    <source>
        <strain evidence="2">ZS-35-S2</strain>
    </source>
</reference>
<proteinExistence type="predicted"/>
<sequence length="67" mass="6789">MKRMIDQDTAAAMAALAGHTLEEAVAARVAAAIGPALAAFAELEGTLPFEAEPSGFQKAQSKTGESA</sequence>
<dbReference type="EMBL" id="JBHUIJ010000004">
    <property type="protein sequence ID" value="MFD2236545.1"/>
    <property type="molecule type" value="Genomic_DNA"/>
</dbReference>
<accession>A0ABW5CKC8</accession>
<name>A0ABW5CKC8_9HYPH</name>
<dbReference type="RefSeq" id="WP_377946341.1">
    <property type="nucleotide sequence ID" value="NZ_CP072611.1"/>
</dbReference>